<gene>
    <name evidence="1" type="ORF">QVD17_29710</name>
</gene>
<sequence length="119" mass="13757">MNKRTSYYNKTVSQSPRGDFSALYFLKFPPISITLPFSRIRFVGIRLQTHIRDPPNTQTSILLGNPNYISTFLSPFLLRPPSPSFHSAPKRFLLPISIYRYVVADRRSINPFLEFGFSI</sequence>
<dbReference type="AlphaFoldDB" id="A0AAD8NMT2"/>
<dbReference type="EMBL" id="JAUHHV010000008">
    <property type="protein sequence ID" value="KAK1413973.1"/>
    <property type="molecule type" value="Genomic_DNA"/>
</dbReference>
<reference evidence="1" key="1">
    <citation type="journal article" date="2023" name="bioRxiv">
        <title>Improved chromosome-level genome assembly for marigold (Tagetes erecta).</title>
        <authorList>
            <person name="Jiang F."/>
            <person name="Yuan L."/>
            <person name="Wang S."/>
            <person name="Wang H."/>
            <person name="Xu D."/>
            <person name="Wang A."/>
            <person name="Fan W."/>
        </authorList>
    </citation>
    <scope>NUCLEOTIDE SEQUENCE</scope>
    <source>
        <strain evidence="1">WSJ</strain>
        <tissue evidence="1">Leaf</tissue>
    </source>
</reference>
<accession>A0AAD8NMT2</accession>
<proteinExistence type="predicted"/>
<evidence type="ECO:0000313" key="1">
    <source>
        <dbReference type="EMBL" id="KAK1413973.1"/>
    </source>
</evidence>
<evidence type="ECO:0000313" key="2">
    <source>
        <dbReference type="Proteomes" id="UP001229421"/>
    </source>
</evidence>
<name>A0AAD8NMT2_TARER</name>
<protein>
    <submittedName>
        <fullName evidence="1">Uncharacterized protein</fullName>
    </submittedName>
</protein>
<comment type="caution">
    <text evidence="1">The sequence shown here is derived from an EMBL/GenBank/DDBJ whole genome shotgun (WGS) entry which is preliminary data.</text>
</comment>
<organism evidence="1 2">
    <name type="scientific">Tagetes erecta</name>
    <name type="common">African marigold</name>
    <dbReference type="NCBI Taxonomy" id="13708"/>
    <lineage>
        <taxon>Eukaryota</taxon>
        <taxon>Viridiplantae</taxon>
        <taxon>Streptophyta</taxon>
        <taxon>Embryophyta</taxon>
        <taxon>Tracheophyta</taxon>
        <taxon>Spermatophyta</taxon>
        <taxon>Magnoliopsida</taxon>
        <taxon>eudicotyledons</taxon>
        <taxon>Gunneridae</taxon>
        <taxon>Pentapetalae</taxon>
        <taxon>asterids</taxon>
        <taxon>campanulids</taxon>
        <taxon>Asterales</taxon>
        <taxon>Asteraceae</taxon>
        <taxon>Asteroideae</taxon>
        <taxon>Heliantheae alliance</taxon>
        <taxon>Tageteae</taxon>
        <taxon>Tagetes</taxon>
    </lineage>
</organism>
<keyword evidence="2" id="KW-1185">Reference proteome</keyword>
<dbReference type="Proteomes" id="UP001229421">
    <property type="component" value="Unassembled WGS sequence"/>
</dbReference>